<keyword evidence="6" id="KW-1185">Reference proteome</keyword>
<reference evidence="7" key="1">
    <citation type="submission" date="2025-08" db="UniProtKB">
        <authorList>
            <consortium name="RefSeq"/>
        </authorList>
    </citation>
    <scope>IDENTIFICATION</scope>
    <source>
        <strain evidence="7">Wakin</strain>
        <tissue evidence="7">Muscle</tissue>
    </source>
</reference>
<organism evidence="6 7">
    <name type="scientific">Carassius auratus</name>
    <name type="common">Goldfish</name>
    <dbReference type="NCBI Taxonomy" id="7957"/>
    <lineage>
        <taxon>Eukaryota</taxon>
        <taxon>Metazoa</taxon>
        <taxon>Chordata</taxon>
        <taxon>Craniata</taxon>
        <taxon>Vertebrata</taxon>
        <taxon>Euteleostomi</taxon>
        <taxon>Actinopterygii</taxon>
        <taxon>Neopterygii</taxon>
        <taxon>Teleostei</taxon>
        <taxon>Ostariophysi</taxon>
        <taxon>Cypriniformes</taxon>
        <taxon>Cyprinidae</taxon>
        <taxon>Cyprininae</taxon>
        <taxon>Carassius</taxon>
    </lineage>
</organism>
<name>A0A6P6LGS0_CARAU</name>
<dbReference type="InterPro" id="IPR043128">
    <property type="entry name" value="Rev_trsase/Diguanyl_cyclase"/>
</dbReference>
<dbReference type="InterPro" id="IPR005162">
    <property type="entry name" value="Retrotrans_gag_dom"/>
</dbReference>
<evidence type="ECO:0000256" key="2">
    <source>
        <dbReference type="ARBA" id="ARBA00012180"/>
    </source>
</evidence>
<evidence type="ECO:0000259" key="5">
    <source>
        <dbReference type="PROSITE" id="PS50878"/>
    </source>
</evidence>
<dbReference type="InterPro" id="IPR000477">
    <property type="entry name" value="RT_dom"/>
</dbReference>
<dbReference type="OrthoDB" id="8052860at2759"/>
<feature type="coiled-coil region" evidence="3">
    <location>
        <begin position="20"/>
        <end position="54"/>
    </location>
</feature>
<dbReference type="PANTHER" id="PTHR24559:SF440">
    <property type="entry name" value="RIBONUCLEASE H"/>
    <property type="match status" value="1"/>
</dbReference>
<dbReference type="GO" id="GO:0004523">
    <property type="term" value="F:RNA-DNA hybrid ribonuclease activity"/>
    <property type="evidence" value="ECO:0007669"/>
    <property type="project" value="UniProtKB-EC"/>
</dbReference>
<gene>
    <name evidence="7" type="primary">LOC113059499</name>
</gene>
<dbReference type="RefSeq" id="XP_026083808.1">
    <property type="nucleotide sequence ID" value="XM_026228023.1"/>
</dbReference>
<dbReference type="PROSITE" id="PS50878">
    <property type="entry name" value="RT_POL"/>
    <property type="match status" value="1"/>
</dbReference>
<feature type="region of interest" description="Disordered" evidence="4">
    <location>
        <begin position="54"/>
        <end position="78"/>
    </location>
</feature>
<dbReference type="Pfam" id="PF03732">
    <property type="entry name" value="Retrotrans_gag"/>
    <property type="match status" value="1"/>
</dbReference>
<keyword evidence="3" id="KW-0175">Coiled coil</keyword>
<proteinExistence type="inferred from homology"/>
<sequence>MDTAGTDSVRTAVTQQGVLLGQHEARLTNTTREMEFLANQVAELTNRIQELQREAPQGGAVHHLSHHEPEPRCNNPPPYDGDPNSCRAFLSQCSVVFALQPRTYALEMSKVAFVLTLLTGKARDWGTSVWETKAPCCASFKDFRQEMERLFDHSARGQEAADQLARLRQAGRSVTDYAIHFKTLAATCDWNEGACRAMFRAGLEDDIQDELATQDLPRDFDDLVNMALRIEGRLHRRRQRLAVRAPWRTEESSSVSPTETTEPEPMQVEAADLKGFPVEYLCQVFSKSRATSLPPHRPYDCAIELLPGTSPPKGAGFFFVKKKDGSLRPCIDYRGLNDITIKNRYPLPLMSSAFELLQGAKVFTKLDLRNAYHLIRIREGDEWKTAFNTPTGHFEYRVLPFGLTNAPAVFQALVNDVLRDMVNRFVFVYLDDILIFSPSLQVHTQHVRQVLQRLLENQLYVKAEKCVFHAQSVPFLGFVVSAGEIKADPCKVRAVAEWPAPDSRKALQRFLGFANFYRRFIRNFGQIAAPLTALTSPKTLNGNSLLRWMPPMSEWARSYLSGRTRMERCTPAPSSPTA</sequence>
<dbReference type="InterPro" id="IPR043502">
    <property type="entry name" value="DNA/RNA_pol_sf"/>
</dbReference>
<evidence type="ECO:0000313" key="6">
    <source>
        <dbReference type="Proteomes" id="UP000515129"/>
    </source>
</evidence>
<dbReference type="KEGG" id="caua:113059499"/>
<evidence type="ECO:0000313" key="7">
    <source>
        <dbReference type="RefSeq" id="XP_026083808.1"/>
    </source>
</evidence>
<dbReference type="InterPro" id="IPR053134">
    <property type="entry name" value="RNA-dir_DNA_polymerase"/>
</dbReference>
<comment type="similarity">
    <text evidence="1">Belongs to the beta type-B retroviral polymerase family. HERV class-II K(HML-2) pol subfamily.</text>
</comment>
<dbReference type="PANTHER" id="PTHR24559">
    <property type="entry name" value="TRANSPOSON TY3-I GAG-POL POLYPROTEIN"/>
    <property type="match status" value="1"/>
</dbReference>
<dbReference type="AlphaFoldDB" id="A0A6P6LGS0"/>
<dbReference type="Gene3D" id="3.30.70.270">
    <property type="match status" value="2"/>
</dbReference>
<dbReference type="SUPFAM" id="SSF56672">
    <property type="entry name" value="DNA/RNA polymerases"/>
    <property type="match status" value="1"/>
</dbReference>
<dbReference type="EC" id="3.1.26.4" evidence="2"/>
<dbReference type="Pfam" id="PF00078">
    <property type="entry name" value="RVT_1"/>
    <property type="match status" value="1"/>
</dbReference>
<feature type="domain" description="Reverse transcriptase" evidence="5">
    <location>
        <begin position="301"/>
        <end position="480"/>
    </location>
</feature>
<evidence type="ECO:0000256" key="4">
    <source>
        <dbReference type="SAM" id="MobiDB-lite"/>
    </source>
</evidence>
<protein>
    <recommendedName>
        <fullName evidence="2">ribonuclease H</fullName>
        <ecNumber evidence="2">3.1.26.4</ecNumber>
    </recommendedName>
</protein>
<dbReference type="GeneID" id="113059499"/>
<accession>A0A6P6LGS0</accession>
<dbReference type="Proteomes" id="UP000515129">
    <property type="component" value="Chromosome 41"/>
</dbReference>
<evidence type="ECO:0000256" key="1">
    <source>
        <dbReference type="ARBA" id="ARBA00010879"/>
    </source>
</evidence>
<dbReference type="CDD" id="cd01647">
    <property type="entry name" value="RT_LTR"/>
    <property type="match status" value="1"/>
</dbReference>
<feature type="region of interest" description="Disordered" evidence="4">
    <location>
        <begin position="245"/>
        <end position="265"/>
    </location>
</feature>
<evidence type="ECO:0000256" key="3">
    <source>
        <dbReference type="SAM" id="Coils"/>
    </source>
</evidence>